<feature type="compositionally biased region" description="Low complexity" evidence="2">
    <location>
        <begin position="304"/>
        <end position="315"/>
    </location>
</feature>
<dbReference type="InterPro" id="IPR042099">
    <property type="entry name" value="ANL_N_sf"/>
</dbReference>
<dbReference type="Pfam" id="PF00501">
    <property type="entry name" value="AMP-binding"/>
    <property type="match status" value="2"/>
</dbReference>
<dbReference type="PANTHER" id="PTHR22754:SF32">
    <property type="entry name" value="DISCO-INTERACTING PROTEIN 2"/>
    <property type="match status" value="1"/>
</dbReference>
<feature type="domain" description="DMAP1-binding" evidence="3">
    <location>
        <begin position="24"/>
        <end position="129"/>
    </location>
</feature>
<evidence type="ECO:0000313" key="4">
    <source>
        <dbReference type="EMBL" id="AYV89272.1"/>
    </source>
</evidence>
<feature type="compositionally biased region" description="Basic and acidic residues" evidence="2">
    <location>
        <begin position="235"/>
        <end position="255"/>
    </location>
</feature>
<feature type="region of interest" description="Disordered" evidence="2">
    <location>
        <begin position="112"/>
        <end position="172"/>
    </location>
</feature>
<comment type="similarity">
    <text evidence="1">Belongs to the DIP2 family.</text>
</comment>
<dbReference type="Pfam" id="PF06464">
    <property type="entry name" value="DMAP_binding"/>
    <property type="match status" value="1"/>
</dbReference>
<dbReference type="InterPro" id="IPR037337">
    <property type="entry name" value="Dip2-like_dom"/>
</dbReference>
<dbReference type="FunFam" id="3.30.300.30:FF:000001">
    <property type="entry name" value="DIP2 disco-interacting protein 2 homolog C"/>
    <property type="match status" value="1"/>
</dbReference>
<reference evidence="4" key="1">
    <citation type="submission" date="2018-09" db="EMBL/GenBank/DDBJ databases">
        <title>Identification of saliva proteins of spider mite Tetranychus evansi by transcriptome and LC-MS/MS approach.</title>
        <authorList>
            <person name="Huang H.-J."/>
            <person name="Cui J.-R."/>
            <person name="Hong X.-Y."/>
        </authorList>
    </citation>
    <scope>NUCLEOTIDE SEQUENCE</scope>
</reference>
<dbReference type="PANTHER" id="PTHR22754">
    <property type="entry name" value="DISCO-INTERACTING PROTEIN 2 DIP2 -RELATED"/>
    <property type="match status" value="1"/>
</dbReference>
<dbReference type="Pfam" id="PF23024">
    <property type="entry name" value="AMP-dom_DIP2-like"/>
    <property type="match status" value="1"/>
</dbReference>
<sequence>MFFKQPTVMIKTAGISKMTDNCLDINQLPIEVREKLAELDLELSEGDITQKGYEKKRSRLLAPYLSCQPAQGSASPSTRAKRRVHRRLTRHESRYHSEVRQEAVQQALAAMQNRVKPSLPMPSKRTSLMATTTSPSRENRVTGLTDTSSDEEDEDSLINESSGGGTPDDDLFISVRPTQLISGHNIRQQKSYDQQPKHHYHHQSSTDTSTTSSPAHEPNLPPQPLPPRVIGVQGFRDHQPSSPVEHRSKEKKEIKAPSIVPRESKQQSQRQLQSAFQNQLKAHLKDKVKTPITSSAPLPPPLISSPASSMQQPSSTTVNNLNDNDQPPLPPPHQSTQYPPRMMKQHHFNNNNNSNNNNNNNNINLNSSINNNKDNSSRGSGDGTGSGGSSYDDNCSSSERPPEKPPQRISSRSDTNIMSITDMLQSLSTTNTSFSTQNQQSQPDVTKTNNNNDSLPLSRTSPSSQDIGPEYDNVYGHQENTSGSPMRTSRSPSIDTYGTGRWKVSAKIQQLLNTLKRPKKRPLHDFYIDDETDLEIAANQLDPSAPRPEGSTMLPSVSEPLIVSSGLPKSLEEALQRYGSATFKAPAITVLDPTGKISPSITYGKLLSRSRKIAYNLLNKIGQKGLTTGAETTTIKPGDRVALVYPNSDPIGFICAFYGCLMAGIVPVPIEVPMSKRDAGSQQIGFLLGSCNVSYALTADACFKGLPKSPGTGEIHTFKGWPPLTWLVPDNWSKPPRDWVPPPRISEEVPAYVEYTLDKDGSMKGVCVSRQAMISHCRALTSACNYTEGDVMVCVLDFKREVGHWHSVLTSVLNGMHVIFIPYSLMKINPSFWMLMITKFKATVAICKSRDLHWGLLATKEHKDVNLSTLRMLLVADGSNPWSLSSCDQFMSVFHSRGLRPDAVCPCAASPEALTVAIRRPGRTGVGATGRGVLSMSALSYGVIRVDQANSLTSLTLQDCGHILPEATAAVVKLNGSPYLCKTDEVGEICISTTATGSCYWGLQGLTNNIFKMQPLNSDGSVYSESQTFVRTGLIGFMGPGALVFVCGTRDGLMQVSGRKHNTDDIIATVLAVEPMKFVYRGRIAVFSIKVLRDDRICVIAEQRPDCTEEESFQWMSRVLQAVDSIHQVGIYCLSLVPPNALPKTPLGGIHLPEVKRRFLEGSLHPANVLMCPHTCVTNLPKPREVHLEIGPASVMVGNIVQGNRLAVAQGRELGSNADEPMSMGENDFTRKYQFISEILKWRAVTTPDHNMYTLLNNKGCEASSVTCLGLHKRAERVASLLLERGKLNTGDHVALIYPPGIDLICAFYGCLYIGVVPVTIRPPHPQNLQTTLPTVRMIVDVSKSAIILSTGPVIKLLKSKEASNVVDMKSWPLIIDTDDLPKKKLTSIYRAPTPEMIAYLDFSVSTTGMLAGIKMSHAAATSLCRSLKLACELYPSRHIALCLDPYCGLGFVLWALNSVYSGHHSILIPPSEVEVNPALWLTAVSMYKIRDTFCSYGVMELCTKGLGTGINALKQRGVNLACVRTCVIVAEERPRVSLTNSFSKLFSSLGLSPRAVSTSFGCRVNVALCLQGASSPDPTTVYVDMRALRNDRVTLVERGAPHSLCLMESGKLLPGVKVIIANPETRGHCGDTNLGEIWVQAPHNASGYFTVYGEDGLQNDHFNARLTTGDTSQVYARTGYLGFLRRTESVQADGELHDAIFVVGALDETIMLRGMRYHPIDIENSVLRCHKKIAECAIFTWTNLLVVVVELDGNENEALDLVPLVTNVVLEEHQMIVGVVVVVDPGVVPINSRGEKQRMHLRDGFLADQLDPIYVAYNM</sequence>
<accession>A0A3G5APK3</accession>
<dbReference type="EMBL" id="MH979817">
    <property type="protein sequence ID" value="AYV89272.1"/>
    <property type="molecule type" value="mRNA"/>
</dbReference>
<feature type="compositionally biased region" description="Polar residues" evidence="2">
    <location>
        <begin position="124"/>
        <end position="136"/>
    </location>
</feature>
<dbReference type="InterPro" id="IPR025110">
    <property type="entry name" value="AMP-bd_C"/>
</dbReference>
<dbReference type="InterPro" id="IPR000873">
    <property type="entry name" value="AMP-dep_synth/lig_dom"/>
</dbReference>
<protein>
    <submittedName>
        <fullName evidence="4">Disco-interacting 2-like protein A</fullName>
    </submittedName>
</protein>
<evidence type="ECO:0000259" key="3">
    <source>
        <dbReference type="PROSITE" id="PS51912"/>
    </source>
</evidence>
<dbReference type="InterPro" id="IPR010506">
    <property type="entry name" value="DMAP1-bd"/>
</dbReference>
<dbReference type="InterPro" id="IPR045851">
    <property type="entry name" value="AMP-bd_C_sf"/>
</dbReference>
<dbReference type="Gene3D" id="3.30.300.30">
    <property type="match status" value="2"/>
</dbReference>
<organism evidence="4">
    <name type="scientific">Tetranychus evansi</name>
    <name type="common">red spider mite</name>
    <dbReference type="NCBI Taxonomy" id="178897"/>
    <lineage>
        <taxon>Eukaryota</taxon>
        <taxon>Metazoa</taxon>
        <taxon>Ecdysozoa</taxon>
        <taxon>Arthropoda</taxon>
        <taxon>Chelicerata</taxon>
        <taxon>Arachnida</taxon>
        <taxon>Acari</taxon>
        <taxon>Acariformes</taxon>
        <taxon>Trombidiformes</taxon>
        <taxon>Prostigmata</taxon>
        <taxon>Eleutherengona</taxon>
        <taxon>Raphignathae</taxon>
        <taxon>Tetranychoidea</taxon>
        <taxon>Tetranychidae</taxon>
        <taxon>Tetranychus</taxon>
    </lineage>
</organism>
<proteinExistence type="evidence at transcript level"/>
<name>A0A3G5APK3_9ACAR</name>
<dbReference type="PROSITE" id="PS51912">
    <property type="entry name" value="DMAP1_BIND"/>
    <property type="match status" value="1"/>
</dbReference>
<dbReference type="SUPFAM" id="SSF56801">
    <property type="entry name" value="Acetyl-CoA synthetase-like"/>
    <property type="match status" value="2"/>
</dbReference>
<feature type="region of interest" description="Disordered" evidence="2">
    <location>
        <begin position="188"/>
        <end position="415"/>
    </location>
</feature>
<evidence type="ECO:0000256" key="1">
    <source>
        <dbReference type="ARBA" id="ARBA00007735"/>
    </source>
</evidence>
<feature type="compositionally biased region" description="Low complexity" evidence="2">
    <location>
        <begin position="266"/>
        <end position="279"/>
    </location>
</feature>
<evidence type="ECO:0000256" key="2">
    <source>
        <dbReference type="SAM" id="MobiDB-lite"/>
    </source>
</evidence>
<feature type="compositionally biased region" description="Polar residues" evidence="2">
    <location>
        <begin position="478"/>
        <end position="494"/>
    </location>
</feature>
<feature type="compositionally biased region" description="Acidic residues" evidence="2">
    <location>
        <begin position="148"/>
        <end position="157"/>
    </location>
</feature>
<dbReference type="CDD" id="cd05905">
    <property type="entry name" value="Dip2"/>
    <property type="match status" value="2"/>
</dbReference>
<feature type="compositionally biased region" description="Polar residues" evidence="2">
    <location>
        <begin position="443"/>
        <end position="466"/>
    </location>
</feature>
<dbReference type="Gene3D" id="3.40.50.12780">
    <property type="entry name" value="N-terminal domain of ligase-like"/>
    <property type="match status" value="2"/>
</dbReference>
<feature type="compositionally biased region" description="Low complexity" evidence="2">
    <location>
        <begin position="430"/>
        <end position="442"/>
    </location>
</feature>
<feature type="compositionally biased region" description="Low complexity" evidence="2">
    <location>
        <begin position="349"/>
        <end position="379"/>
    </location>
</feature>
<feature type="region of interest" description="Disordered" evidence="2">
    <location>
        <begin position="430"/>
        <end position="494"/>
    </location>
</feature>
<feature type="compositionally biased region" description="Polar residues" evidence="2">
    <location>
        <begin position="316"/>
        <end position="325"/>
    </location>
</feature>
<dbReference type="SMART" id="SM01137">
    <property type="entry name" value="DMAP_binding"/>
    <property type="match status" value="1"/>
</dbReference>